<reference evidence="3" key="3">
    <citation type="submission" date="2023-05" db="EMBL/GenBank/DDBJ databases">
        <authorList>
            <person name="Smith C.H."/>
        </authorList>
    </citation>
    <scope>NUCLEOTIDE SEQUENCE</scope>
    <source>
        <strain evidence="3">CHS0354</strain>
        <tissue evidence="3">Mantle</tissue>
    </source>
</reference>
<dbReference type="InterPro" id="IPR011701">
    <property type="entry name" value="MFS"/>
</dbReference>
<evidence type="ECO:0000256" key="1">
    <source>
        <dbReference type="SAM" id="MobiDB-lite"/>
    </source>
</evidence>
<evidence type="ECO:0000313" key="4">
    <source>
        <dbReference type="Proteomes" id="UP001195483"/>
    </source>
</evidence>
<feature type="transmembrane region" description="Helical" evidence="2">
    <location>
        <begin position="46"/>
        <end position="66"/>
    </location>
</feature>
<feature type="transmembrane region" description="Helical" evidence="2">
    <location>
        <begin position="519"/>
        <end position="542"/>
    </location>
</feature>
<keyword evidence="2" id="KW-1133">Transmembrane helix</keyword>
<feature type="transmembrane region" description="Helical" evidence="2">
    <location>
        <begin position="463"/>
        <end position="481"/>
    </location>
</feature>
<keyword evidence="2" id="KW-0812">Transmembrane</keyword>
<keyword evidence="2" id="KW-0472">Membrane</keyword>
<protein>
    <submittedName>
        <fullName evidence="3">Uncharacterized protein</fullName>
    </submittedName>
</protein>
<evidence type="ECO:0000313" key="3">
    <source>
        <dbReference type="EMBL" id="KAK3594886.1"/>
    </source>
</evidence>
<evidence type="ECO:0000256" key="2">
    <source>
        <dbReference type="SAM" id="Phobius"/>
    </source>
</evidence>
<keyword evidence="4" id="KW-1185">Reference proteome</keyword>
<sequence length="627" mass="68497">MTSDASDKEANSAEQDLRTDADVNVLADLENGQDDKPNNKLPIDRGWAWMVLLGACLEMFLVIGLTKTTGIFFVQYQKSFNSSSSMTSLITSVQNGVYSVASLLVMTLGGNFLSGRRCLIIGGALSFIAYIINSRAETIEIVIFAQGVVVGVGFSFIHSPTLMLIGKYFEKRRGLANSIAVSAASLGGLVWAPMVTLLFEHFGYSGTHLIIAAMLLNCWVTAGLFRPLELYTSPVKAKQSSNITINSHDVEPAFRSSHMDACQNDTLKDISRLHKLRQNSPIKLDTAPNKTLCIRTISCQPQVSHEDGQISAIFRHRSNTYQENGTTSPCLKRTRTRTITELYSSNPIYGVSGIIDSISKSSVAQLASAEQLCASVLSFNSIKEMKPIEIEENGAKMKDTACISSTKSFIVKMLRRVFDFELIRNPVFLMILTRAFLIISGIGLFPVYIAPHARENGMDEDKIAVLYSIMGFVDLLSRVLFGIVADKNILQRATLIGISALIVGIAANSIPFVKSFASFVTLACIYGSFGGVYFSLFAVNLVDYLGIEKLSSCLGFTILCHGVSTAVIMAVVGALRDKSGSYLSSFHFLGSFLLMACAISFAIPLVDRKIKARKQKDHDQAELEKLT</sequence>
<feature type="transmembrane region" description="Helical" evidence="2">
    <location>
        <begin position="554"/>
        <end position="574"/>
    </location>
</feature>
<dbReference type="AlphaFoldDB" id="A0AAE0VYK2"/>
<gene>
    <name evidence="3" type="ORF">CHS0354_020547</name>
</gene>
<dbReference type="PANTHER" id="PTHR11360">
    <property type="entry name" value="MONOCARBOXYLATE TRANSPORTER"/>
    <property type="match status" value="1"/>
</dbReference>
<accession>A0AAE0VYK2</accession>
<dbReference type="GO" id="GO:0008028">
    <property type="term" value="F:monocarboxylic acid transmembrane transporter activity"/>
    <property type="evidence" value="ECO:0007669"/>
    <property type="project" value="TreeGrafter"/>
</dbReference>
<dbReference type="Gene3D" id="1.20.1250.20">
    <property type="entry name" value="MFS general substrate transporter like domains"/>
    <property type="match status" value="2"/>
</dbReference>
<reference evidence="3" key="1">
    <citation type="journal article" date="2021" name="Genome Biol. Evol.">
        <title>A High-Quality Reference Genome for a Parasitic Bivalve with Doubly Uniparental Inheritance (Bivalvia: Unionida).</title>
        <authorList>
            <person name="Smith C.H."/>
        </authorList>
    </citation>
    <scope>NUCLEOTIDE SEQUENCE</scope>
    <source>
        <strain evidence="3">CHS0354</strain>
    </source>
</reference>
<dbReference type="Pfam" id="PF07690">
    <property type="entry name" value="MFS_1"/>
    <property type="match status" value="2"/>
</dbReference>
<organism evidence="3 4">
    <name type="scientific">Potamilus streckersoni</name>
    <dbReference type="NCBI Taxonomy" id="2493646"/>
    <lineage>
        <taxon>Eukaryota</taxon>
        <taxon>Metazoa</taxon>
        <taxon>Spiralia</taxon>
        <taxon>Lophotrochozoa</taxon>
        <taxon>Mollusca</taxon>
        <taxon>Bivalvia</taxon>
        <taxon>Autobranchia</taxon>
        <taxon>Heteroconchia</taxon>
        <taxon>Palaeoheterodonta</taxon>
        <taxon>Unionida</taxon>
        <taxon>Unionoidea</taxon>
        <taxon>Unionidae</taxon>
        <taxon>Ambleminae</taxon>
        <taxon>Lampsilini</taxon>
        <taxon>Potamilus</taxon>
    </lineage>
</organism>
<feature type="transmembrane region" description="Helical" evidence="2">
    <location>
        <begin position="118"/>
        <end position="136"/>
    </location>
</feature>
<proteinExistence type="predicted"/>
<feature type="transmembrane region" description="Helical" evidence="2">
    <location>
        <begin position="205"/>
        <end position="225"/>
    </location>
</feature>
<name>A0AAE0VYK2_9BIVA</name>
<dbReference type="Proteomes" id="UP001195483">
    <property type="component" value="Unassembled WGS sequence"/>
</dbReference>
<feature type="transmembrane region" description="Helical" evidence="2">
    <location>
        <begin position="586"/>
        <end position="606"/>
    </location>
</feature>
<comment type="caution">
    <text evidence="3">The sequence shown here is derived from an EMBL/GenBank/DDBJ whole genome shotgun (WGS) entry which is preliminary data.</text>
</comment>
<dbReference type="InterPro" id="IPR050327">
    <property type="entry name" value="Proton-linked_MCT"/>
</dbReference>
<feature type="transmembrane region" description="Helical" evidence="2">
    <location>
        <begin position="427"/>
        <end position="451"/>
    </location>
</feature>
<feature type="region of interest" description="Disordered" evidence="1">
    <location>
        <begin position="1"/>
        <end position="21"/>
    </location>
</feature>
<dbReference type="PANTHER" id="PTHR11360:SF306">
    <property type="entry name" value="RE01051P"/>
    <property type="match status" value="1"/>
</dbReference>
<feature type="transmembrane region" description="Helical" evidence="2">
    <location>
        <begin position="142"/>
        <end position="166"/>
    </location>
</feature>
<dbReference type="EMBL" id="JAEAOA010001253">
    <property type="protein sequence ID" value="KAK3594886.1"/>
    <property type="molecule type" value="Genomic_DNA"/>
</dbReference>
<reference evidence="3" key="2">
    <citation type="journal article" date="2021" name="Genome Biol. Evol.">
        <title>Developing a high-quality reference genome for a parasitic bivalve with doubly uniparental inheritance (Bivalvia: Unionida).</title>
        <authorList>
            <person name="Smith C.H."/>
        </authorList>
    </citation>
    <scope>NUCLEOTIDE SEQUENCE</scope>
    <source>
        <strain evidence="3">CHS0354</strain>
        <tissue evidence="3">Mantle</tissue>
    </source>
</reference>
<dbReference type="InterPro" id="IPR036259">
    <property type="entry name" value="MFS_trans_sf"/>
</dbReference>
<feature type="transmembrane region" description="Helical" evidence="2">
    <location>
        <begin position="178"/>
        <end position="199"/>
    </location>
</feature>
<feature type="transmembrane region" description="Helical" evidence="2">
    <location>
        <begin position="493"/>
        <end position="513"/>
    </location>
</feature>
<dbReference type="SUPFAM" id="SSF103473">
    <property type="entry name" value="MFS general substrate transporter"/>
    <property type="match status" value="1"/>
</dbReference>